<evidence type="ECO:0000313" key="2">
    <source>
        <dbReference type="EMBL" id="GIG21264.1"/>
    </source>
</evidence>
<dbReference type="AlphaFoldDB" id="A0A919U2M6"/>
<comment type="caution">
    <text evidence="2">The sequence shown here is derived from an EMBL/GenBank/DDBJ whole genome shotgun (WGS) entry which is preliminary data.</text>
</comment>
<dbReference type="InterPro" id="IPR011528">
    <property type="entry name" value="NERD"/>
</dbReference>
<keyword evidence="3" id="KW-1185">Reference proteome</keyword>
<evidence type="ECO:0000313" key="3">
    <source>
        <dbReference type="Proteomes" id="UP000632740"/>
    </source>
</evidence>
<gene>
    <name evidence="2" type="ORF">Cch01nite_19880</name>
</gene>
<proteinExistence type="predicted"/>
<organism evidence="2 3">
    <name type="scientific">Cellulomonas chitinilytica</name>
    <dbReference type="NCBI Taxonomy" id="398759"/>
    <lineage>
        <taxon>Bacteria</taxon>
        <taxon>Bacillati</taxon>
        <taxon>Actinomycetota</taxon>
        <taxon>Actinomycetes</taxon>
        <taxon>Micrococcales</taxon>
        <taxon>Cellulomonadaceae</taxon>
        <taxon>Cellulomonas</taxon>
    </lineage>
</organism>
<dbReference type="Pfam" id="PF08378">
    <property type="entry name" value="NERD"/>
    <property type="match status" value="1"/>
</dbReference>
<protein>
    <recommendedName>
        <fullName evidence="1">NERD domain-containing protein</fullName>
    </recommendedName>
</protein>
<dbReference type="Proteomes" id="UP000632740">
    <property type="component" value="Unassembled WGS sequence"/>
</dbReference>
<dbReference type="PROSITE" id="PS50965">
    <property type="entry name" value="NERD"/>
    <property type="match status" value="1"/>
</dbReference>
<reference evidence="2" key="1">
    <citation type="submission" date="2021-01" db="EMBL/GenBank/DDBJ databases">
        <title>Whole genome shotgun sequence of Cellulomonas chitinilytica NBRC 110799.</title>
        <authorList>
            <person name="Komaki H."/>
            <person name="Tamura T."/>
        </authorList>
    </citation>
    <scope>NUCLEOTIDE SEQUENCE</scope>
    <source>
        <strain evidence="2">NBRC 110799</strain>
    </source>
</reference>
<feature type="domain" description="NERD" evidence="1">
    <location>
        <begin position="118"/>
        <end position="224"/>
    </location>
</feature>
<accession>A0A919U2M6</accession>
<sequence length="285" mass="30749">MSGRDAGGAADKAMRLRFAGTCRLCGVQLRVGESAVYERATKTIRCAFCVSTAFGTEAPRVFSPLAVPEIGNAGASAQREHDRRATKREDRIRAAHPRLAGMILALTEEPQSSRAWSAGAKGEQVVARSLAKWSRDHVRVLHDRRIPGTKANIDHIAVAPTGVYVIDAKRYTGRPDLKVEGGILRPRSFTLTVGGRDSTRLVAGVRGQVELVAAALAPSYPEARVRGMLCFVDADWPLVGGAFSIHEVDVLWPKKAAQLLNRDGALTAGQVDEIHRRVATAFPIA</sequence>
<dbReference type="EMBL" id="BONK01000006">
    <property type="protein sequence ID" value="GIG21264.1"/>
    <property type="molecule type" value="Genomic_DNA"/>
</dbReference>
<name>A0A919U2M6_9CELL</name>
<evidence type="ECO:0000259" key="1">
    <source>
        <dbReference type="PROSITE" id="PS50965"/>
    </source>
</evidence>